<dbReference type="Pfam" id="PF04324">
    <property type="entry name" value="Fer2_BFD"/>
    <property type="match status" value="1"/>
</dbReference>
<dbReference type="Gene3D" id="1.10.10.1100">
    <property type="entry name" value="BFD-like [2Fe-2S]-binding domain"/>
    <property type="match status" value="1"/>
</dbReference>
<dbReference type="AlphaFoldDB" id="C0CMD2"/>
<feature type="region of interest" description="Disordered" evidence="4">
    <location>
        <begin position="247"/>
        <end position="277"/>
    </location>
</feature>
<feature type="domain" description="4Fe-4S ferredoxin-type" evidence="5">
    <location>
        <begin position="30"/>
        <end position="62"/>
    </location>
</feature>
<dbReference type="CDD" id="cd19946">
    <property type="entry name" value="GlpA-like_Fer2_BFD-like"/>
    <property type="match status" value="1"/>
</dbReference>
<dbReference type="Gene3D" id="3.30.70.20">
    <property type="match status" value="1"/>
</dbReference>
<comment type="caution">
    <text evidence="6">The sequence shown here is derived from an EMBL/GenBank/DDBJ whole genome shotgun (WGS) entry which is preliminary data.</text>
</comment>
<reference evidence="6 7" key="2">
    <citation type="submission" date="2009-02" db="EMBL/GenBank/DDBJ databases">
        <title>Draft genome sequence of Blautia hydrogenotrophica DSM 10507 (Ruminococcus hydrogenotrophicus DSM 10507).</title>
        <authorList>
            <person name="Sudarsanam P."/>
            <person name="Ley R."/>
            <person name="Guruge J."/>
            <person name="Turnbaugh P.J."/>
            <person name="Mahowald M."/>
            <person name="Liep D."/>
            <person name="Gordon J."/>
        </authorList>
    </citation>
    <scope>NUCLEOTIDE SEQUENCE [LARGE SCALE GENOMIC DNA]</scope>
    <source>
        <strain evidence="7">DSM 10507 / JCM 14656 / S5a33</strain>
    </source>
</reference>
<dbReference type="PROSITE" id="PS51379">
    <property type="entry name" value="4FE4S_FER_2"/>
    <property type="match status" value="2"/>
</dbReference>
<dbReference type="InterPro" id="IPR052745">
    <property type="entry name" value="G3P_Oxidase/Oxidoreductase"/>
</dbReference>
<accession>C0CMD2</accession>
<dbReference type="HOGENOM" id="CLU_1085555_0_0_9"/>
<dbReference type="Proteomes" id="UP000003100">
    <property type="component" value="Unassembled WGS sequence"/>
</dbReference>
<dbReference type="PANTHER" id="PTHR42720:SF1">
    <property type="entry name" value="GLYCEROL 3-PHOSPHATE OXIDASE"/>
    <property type="match status" value="1"/>
</dbReference>
<dbReference type="Pfam" id="PF12838">
    <property type="entry name" value="Fer4_7"/>
    <property type="match status" value="1"/>
</dbReference>
<organism evidence="6 7">
    <name type="scientific">Blautia hydrogenotrophica (strain DSM 10507 / JCM 14656 / S5a33)</name>
    <name type="common">Ruminococcus hydrogenotrophicus</name>
    <dbReference type="NCBI Taxonomy" id="476272"/>
    <lineage>
        <taxon>Bacteria</taxon>
        <taxon>Bacillati</taxon>
        <taxon>Bacillota</taxon>
        <taxon>Clostridia</taxon>
        <taxon>Lachnospirales</taxon>
        <taxon>Lachnospiraceae</taxon>
        <taxon>Blautia</taxon>
    </lineage>
</organism>
<dbReference type="InterPro" id="IPR041854">
    <property type="entry name" value="BFD-like_2Fe2S-bd_dom_sf"/>
</dbReference>
<dbReference type="GO" id="GO:0046872">
    <property type="term" value="F:metal ion binding"/>
    <property type="evidence" value="ECO:0007669"/>
    <property type="project" value="UniProtKB-KW"/>
</dbReference>
<dbReference type="GO" id="GO:0051536">
    <property type="term" value="F:iron-sulfur cluster binding"/>
    <property type="evidence" value="ECO:0007669"/>
    <property type="project" value="UniProtKB-KW"/>
</dbReference>
<gene>
    <name evidence="6" type="ORF">RUMHYD_02013</name>
</gene>
<dbReference type="SUPFAM" id="SSF54862">
    <property type="entry name" value="4Fe-4S ferredoxins"/>
    <property type="match status" value="1"/>
</dbReference>
<dbReference type="GeneID" id="86820835"/>
<dbReference type="EMBL" id="ACBZ01000102">
    <property type="protein sequence ID" value="EEG49085.1"/>
    <property type="molecule type" value="Genomic_DNA"/>
</dbReference>
<dbReference type="eggNOG" id="COG1143">
    <property type="taxonomic scope" value="Bacteria"/>
</dbReference>
<dbReference type="RefSeq" id="WP_005948994.1">
    <property type="nucleotide sequence ID" value="NZ_CP136423.1"/>
</dbReference>
<name>C0CMD2_BLAHS</name>
<dbReference type="PROSITE" id="PS00198">
    <property type="entry name" value="4FE4S_FER_1"/>
    <property type="match status" value="1"/>
</dbReference>
<evidence type="ECO:0000313" key="7">
    <source>
        <dbReference type="Proteomes" id="UP000003100"/>
    </source>
</evidence>
<evidence type="ECO:0000259" key="5">
    <source>
        <dbReference type="PROSITE" id="PS51379"/>
    </source>
</evidence>
<feature type="domain" description="4Fe-4S ferredoxin-type" evidence="5">
    <location>
        <begin position="65"/>
        <end position="94"/>
    </location>
</feature>
<dbReference type="InterPro" id="IPR017896">
    <property type="entry name" value="4Fe4S_Fe-S-bd"/>
</dbReference>
<keyword evidence="1" id="KW-0479">Metal-binding</keyword>
<reference evidence="6 7" key="1">
    <citation type="submission" date="2009-01" db="EMBL/GenBank/DDBJ databases">
        <authorList>
            <person name="Fulton L."/>
            <person name="Clifton S."/>
            <person name="Fulton B."/>
            <person name="Xu J."/>
            <person name="Minx P."/>
            <person name="Pepin K.H."/>
            <person name="Johnson M."/>
            <person name="Bhonagiri V."/>
            <person name="Nash W.E."/>
            <person name="Mardis E.R."/>
            <person name="Wilson R.K."/>
        </authorList>
    </citation>
    <scope>NUCLEOTIDE SEQUENCE [LARGE SCALE GENOMIC DNA]</scope>
    <source>
        <strain evidence="7">DSM 10507 / JCM 14656 / S5a33</strain>
    </source>
</reference>
<protein>
    <recommendedName>
        <fullName evidence="5">4Fe-4S ferredoxin-type domain-containing protein</fullName>
    </recommendedName>
</protein>
<dbReference type="PANTHER" id="PTHR42720">
    <property type="entry name" value="GLYCEROL-3-PHOSPHATE DEHYDROGENASE"/>
    <property type="match status" value="1"/>
</dbReference>
<evidence type="ECO:0000256" key="3">
    <source>
        <dbReference type="ARBA" id="ARBA00023014"/>
    </source>
</evidence>
<evidence type="ECO:0000256" key="1">
    <source>
        <dbReference type="ARBA" id="ARBA00022723"/>
    </source>
</evidence>
<proteinExistence type="predicted"/>
<evidence type="ECO:0000256" key="4">
    <source>
        <dbReference type="SAM" id="MobiDB-lite"/>
    </source>
</evidence>
<dbReference type="PATRIC" id="fig|476272.21.peg.1446"/>
<keyword evidence="2" id="KW-0408">Iron</keyword>
<dbReference type="InterPro" id="IPR017900">
    <property type="entry name" value="4Fe4S_Fe_S_CS"/>
</dbReference>
<dbReference type="InterPro" id="IPR007419">
    <property type="entry name" value="BFD-like_2Fe2S-bd_dom"/>
</dbReference>
<evidence type="ECO:0000256" key="2">
    <source>
        <dbReference type="ARBA" id="ARBA00023004"/>
    </source>
</evidence>
<evidence type="ECO:0000313" key="6">
    <source>
        <dbReference type="EMBL" id="EEG49085.1"/>
    </source>
</evidence>
<sequence>MENRGILYDGYPSILEIKEANNWPSEERFRRGPVAISECVQQIPCNPCEKSCPVHAIHVGSPITNTPRIDLDLCVGCGNCVALCPGLAIFVVDKTYSEQEATVTFPFEYLPQPVVGDEIQALNRAGEFVCTGRVVRIVNKKKNDHTAVITIAIPKVHADQVRTMQREGVAEVKDPWENAKGNDKIPDEMIVCRCEEVTAGEIRRAIREHGARTVTEVKRRVRSGMGLCQGRTCSKLTMKILAEETGRMSEEISPATSRPPVRPVTFGELARGGTKDE</sequence>
<keyword evidence="3" id="KW-0411">Iron-sulfur</keyword>
<keyword evidence="7" id="KW-1185">Reference proteome</keyword>